<evidence type="ECO:0000256" key="10">
    <source>
        <dbReference type="RuleBase" id="RU003662"/>
    </source>
</evidence>
<feature type="active site" description="Proton acceptor" evidence="9">
    <location>
        <position position="60"/>
    </location>
</feature>
<sequence length="274" mass="29775">MSRIEKCFATLKQQQRGAFIPYVESGDPDYQTALDILKAMPEAGADLIEIGMPFSDPMADGPTVQAAANRALKAGANMKKTLQMVTEFRQNNQETPIILMGYVNPIECYGYERFCADASKAGADGFIIVDMPHEEMDNIKPYTKQYHIDLIHLIAPTTPLERLQHILKEATGFIYYVSIAGVTGTKTATNEALQQAIPLVRKASSLPIAIGFGLSTPEQAANAVTIADGAVVASAILKTLESTLDSDNHATEHTLSKVIEHTKRLAEGTHSVKK</sequence>
<dbReference type="PANTHER" id="PTHR43406">
    <property type="entry name" value="TRYPTOPHAN SYNTHASE, ALPHA CHAIN"/>
    <property type="match status" value="1"/>
</dbReference>
<comment type="catalytic activity">
    <reaction evidence="8 9">
        <text>(1S,2R)-1-C-(indol-3-yl)glycerol 3-phosphate + L-serine = D-glyceraldehyde 3-phosphate + L-tryptophan + H2O</text>
        <dbReference type="Rhea" id="RHEA:10532"/>
        <dbReference type="ChEBI" id="CHEBI:15377"/>
        <dbReference type="ChEBI" id="CHEBI:33384"/>
        <dbReference type="ChEBI" id="CHEBI:57912"/>
        <dbReference type="ChEBI" id="CHEBI:58866"/>
        <dbReference type="ChEBI" id="CHEBI:59776"/>
        <dbReference type="EC" id="4.2.1.20"/>
    </reaction>
</comment>
<keyword evidence="7 9" id="KW-0456">Lyase</keyword>
<dbReference type="AlphaFoldDB" id="A0A251ZVM9"/>
<dbReference type="CDD" id="cd04724">
    <property type="entry name" value="Tryptophan_synthase_alpha"/>
    <property type="match status" value="1"/>
</dbReference>
<evidence type="ECO:0000256" key="6">
    <source>
        <dbReference type="ARBA" id="ARBA00023141"/>
    </source>
</evidence>
<dbReference type="InterPro" id="IPR013785">
    <property type="entry name" value="Aldolase_TIM"/>
</dbReference>
<organism evidence="11 12">
    <name type="scientific">Commensalibacter intestini</name>
    <dbReference type="NCBI Taxonomy" id="479936"/>
    <lineage>
        <taxon>Bacteria</taxon>
        <taxon>Pseudomonadati</taxon>
        <taxon>Pseudomonadota</taxon>
        <taxon>Alphaproteobacteria</taxon>
        <taxon>Acetobacterales</taxon>
        <taxon>Acetobacteraceae</taxon>
    </lineage>
</organism>
<comment type="similarity">
    <text evidence="9 10">Belongs to the TrpA family.</text>
</comment>
<dbReference type="EC" id="4.2.1.20" evidence="9"/>
<comment type="caution">
    <text evidence="11">The sequence shown here is derived from an EMBL/GenBank/DDBJ whole genome shotgun (WGS) entry which is preliminary data.</text>
</comment>
<dbReference type="GO" id="GO:0005829">
    <property type="term" value="C:cytosol"/>
    <property type="evidence" value="ECO:0007669"/>
    <property type="project" value="TreeGrafter"/>
</dbReference>
<dbReference type="GO" id="GO:0004834">
    <property type="term" value="F:tryptophan synthase activity"/>
    <property type="evidence" value="ECO:0007669"/>
    <property type="project" value="UniProtKB-UniRule"/>
</dbReference>
<dbReference type="PROSITE" id="PS00167">
    <property type="entry name" value="TRP_SYNTHASE_ALPHA"/>
    <property type="match status" value="1"/>
</dbReference>
<name>A0A251ZVM9_9PROT</name>
<dbReference type="Gene3D" id="3.20.20.70">
    <property type="entry name" value="Aldolase class I"/>
    <property type="match status" value="1"/>
</dbReference>
<dbReference type="FunFam" id="3.20.20.70:FF:000037">
    <property type="entry name" value="Tryptophan synthase alpha chain"/>
    <property type="match status" value="1"/>
</dbReference>
<evidence type="ECO:0000256" key="8">
    <source>
        <dbReference type="ARBA" id="ARBA00049047"/>
    </source>
</evidence>
<dbReference type="Proteomes" id="UP000194946">
    <property type="component" value="Unassembled WGS sequence"/>
</dbReference>
<dbReference type="InterPro" id="IPR011060">
    <property type="entry name" value="RibuloseP-bd_barrel"/>
</dbReference>
<dbReference type="NCBIfam" id="TIGR00262">
    <property type="entry name" value="trpA"/>
    <property type="match status" value="1"/>
</dbReference>
<feature type="active site" description="Proton acceptor" evidence="9">
    <location>
        <position position="49"/>
    </location>
</feature>
<keyword evidence="6 9" id="KW-0057">Aromatic amino acid biosynthesis</keyword>
<comment type="pathway">
    <text evidence="2 9">Amino-acid biosynthesis; L-tryptophan biosynthesis; L-tryptophan from chorismate: step 5/5.</text>
</comment>
<evidence type="ECO:0000256" key="3">
    <source>
        <dbReference type="ARBA" id="ARBA00011270"/>
    </source>
</evidence>
<gene>
    <name evidence="9 11" type="primary">trpA</name>
    <name evidence="11" type="ORF">HK18_07450</name>
</gene>
<evidence type="ECO:0000256" key="2">
    <source>
        <dbReference type="ARBA" id="ARBA00004733"/>
    </source>
</evidence>
<keyword evidence="12" id="KW-1185">Reference proteome</keyword>
<proteinExistence type="inferred from homology"/>
<dbReference type="InterPro" id="IPR002028">
    <property type="entry name" value="Trp_synthase_suA"/>
</dbReference>
<evidence type="ECO:0000313" key="12">
    <source>
        <dbReference type="Proteomes" id="UP000194946"/>
    </source>
</evidence>
<protein>
    <recommendedName>
        <fullName evidence="9">Tryptophan synthase alpha chain</fullName>
        <ecNumber evidence="9">4.2.1.20</ecNumber>
    </recommendedName>
</protein>
<evidence type="ECO:0000256" key="5">
    <source>
        <dbReference type="ARBA" id="ARBA00022822"/>
    </source>
</evidence>
<evidence type="ECO:0000256" key="1">
    <source>
        <dbReference type="ARBA" id="ARBA00003365"/>
    </source>
</evidence>
<dbReference type="InterPro" id="IPR018204">
    <property type="entry name" value="Trp_synthase_alpha_AS"/>
</dbReference>
<evidence type="ECO:0000256" key="4">
    <source>
        <dbReference type="ARBA" id="ARBA00022605"/>
    </source>
</evidence>
<evidence type="ECO:0000256" key="7">
    <source>
        <dbReference type="ARBA" id="ARBA00023239"/>
    </source>
</evidence>
<accession>A0A251ZVM9</accession>
<comment type="subunit">
    <text evidence="3 9">Tetramer of two alpha and two beta chains.</text>
</comment>
<reference evidence="12" key="1">
    <citation type="submission" date="2014-06" db="EMBL/GenBank/DDBJ databases">
        <authorList>
            <person name="Winans N.J."/>
            <person name="Newell P.D."/>
            <person name="Douglas A.E."/>
        </authorList>
    </citation>
    <scope>NUCLEOTIDE SEQUENCE [LARGE SCALE GENOMIC DNA]</scope>
    <source>
        <strain evidence="12">DmL_052</strain>
    </source>
</reference>
<keyword evidence="5 9" id="KW-0822">Tryptophan biosynthesis</keyword>
<dbReference type="PANTHER" id="PTHR43406:SF1">
    <property type="entry name" value="TRYPTOPHAN SYNTHASE ALPHA CHAIN, CHLOROPLASTIC"/>
    <property type="match status" value="1"/>
</dbReference>
<dbReference type="SUPFAM" id="SSF51366">
    <property type="entry name" value="Ribulose-phoshate binding barrel"/>
    <property type="match status" value="1"/>
</dbReference>
<keyword evidence="4 9" id="KW-0028">Amino-acid biosynthesis</keyword>
<evidence type="ECO:0000256" key="9">
    <source>
        <dbReference type="HAMAP-Rule" id="MF_00131"/>
    </source>
</evidence>
<dbReference type="EMBL" id="JOPB01000005">
    <property type="protein sequence ID" value="OUI78711.1"/>
    <property type="molecule type" value="Genomic_DNA"/>
</dbReference>
<dbReference type="HAMAP" id="MF_00131">
    <property type="entry name" value="Trp_synth_alpha"/>
    <property type="match status" value="1"/>
</dbReference>
<evidence type="ECO:0000313" key="11">
    <source>
        <dbReference type="EMBL" id="OUI78711.1"/>
    </source>
</evidence>
<dbReference type="Pfam" id="PF00290">
    <property type="entry name" value="Trp_syntA"/>
    <property type="match status" value="1"/>
</dbReference>
<dbReference type="UniPathway" id="UPA00035">
    <property type="reaction ID" value="UER00044"/>
</dbReference>
<dbReference type="RefSeq" id="WP_008854584.1">
    <property type="nucleotide sequence ID" value="NZ_JOPB01000005.1"/>
</dbReference>
<comment type="function">
    <text evidence="1 9">The alpha subunit is responsible for the aldol cleavage of indoleglycerol phosphate to indole and glyceraldehyde 3-phosphate.</text>
</comment>